<evidence type="ECO:0000313" key="3">
    <source>
        <dbReference type="EMBL" id="SPD74551.1"/>
    </source>
</evidence>
<gene>
    <name evidence="3" type="ORF">PITCH_A240022</name>
</gene>
<proteinExistence type="predicted"/>
<feature type="domain" description="DUF2914" evidence="2">
    <location>
        <begin position="103"/>
        <end position="163"/>
    </location>
</feature>
<keyword evidence="1" id="KW-0812">Transmembrane</keyword>
<evidence type="ECO:0000256" key="1">
    <source>
        <dbReference type="SAM" id="Phobius"/>
    </source>
</evidence>
<organism evidence="3">
    <name type="scientific">uncultured Desulfobacterium sp</name>
    <dbReference type="NCBI Taxonomy" id="201089"/>
    <lineage>
        <taxon>Bacteria</taxon>
        <taxon>Pseudomonadati</taxon>
        <taxon>Thermodesulfobacteriota</taxon>
        <taxon>Desulfobacteria</taxon>
        <taxon>Desulfobacterales</taxon>
        <taxon>Desulfobacteriaceae</taxon>
        <taxon>Desulfobacterium</taxon>
        <taxon>environmental samples</taxon>
    </lineage>
</organism>
<keyword evidence="1" id="KW-1133">Transmembrane helix</keyword>
<dbReference type="EMBL" id="OJIN01000157">
    <property type="protein sequence ID" value="SPD74551.1"/>
    <property type="molecule type" value="Genomic_DNA"/>
</dbReference>
<dbReference type="Pfam" id="PF11141">
    <property type="entry name" value="DUF2914"/>
    <property type="match status" value="1"/>
</dbReference>
<dbReference type="InterPro" id="IPR022606">
    <property type="entry name" value="DUF2914"/>
</dbReference>
<feature type="transmembrane region" description="Helical" evidence="1">
    <location>
        <begin position="26"/>
        <end position="43"/>
    </location>
</feature>
<accession>A0A445MYY7</accession>
<protein>
    <recommendedName>
        <fullName evidence="2">DUF2914 domain-containing protein</fullName>
    </recommendedName>
</protein>
<reference evidence="3" key="1">
    <citation type="submission" date="2018-01" db="EMBL/GenBank/DDBJ databases">
        <authorList>
            <person name="Regsiter A."/>
            <person name="William W."/>
        </authorList>
    </citation>
    <scope>NUCLEOTIDE SEQUENCE</scope>
    <source>
        <strain evidence="3">TRIP AH-1</strain>
    </source>
</reference>
<evidence type="ECO:0000259" key="2">
    <source>
        <dbReference type="Pfam" id="PF11141"/>
    </source>
</evidence>
<sequence>MRATVLAQALNQELIGDNTTMNYKRFIVFLCLFSIYTSVSSILHGQDSGGPALPAGTNKPRLTYAAMCESVKEPALQKKAVVFSIETGKIFCLTSFSGICDQTYVYHKWFHRDELTTKKRLLLKPPQWSTASTIQLREADKGPWRVELTDDNDNILHVLRFSIVD</sequence>
<keyword evidence="1" id="KW-0472">Membrane</keyword>
<dbReference type="AlphaFoldDB" id="A0A445MYY7"/>
<name>A0A445MYY7_9BACT</name>